<evidence type="ECO:0000313" key="1">
    <source>
        <dbReference type="EMBL" id="OWZ12043.1"/>
    </source>
</evidence>
<comment type="caution">
    <text evidence="1">The sequence shown here is derived from an EMBL/GenBank/DDBJ whole genome shotgun (WGS) entry which is preliminary data.</text>
</comment>
<name>A0A225W2S1_9STRA</name>
<proteinExistence type="predicted"/>
<dbReference type="EMBL" id="NBNE01001960">
    <property type="protein sequence ID" value="OWZ12043.1"/>
    <property type="molecule type" value="Genomic_DNA"/>
</dbReference>
<dbReference type="Proteomes" id="UP000198211">
    <property type="component" value="Unassembled WGS sequence"/>
</dbReference>
<protein>
    <submittedName>
        <fullName evidence="1">Uncharacterized protein</fullName>
    </submittedName>
</protein>
<keyword evidence="2" id="KW-1185">Reference proteome</keyword>
<dbReference type="AlphaFoldDB" id="A0A225W2S1"/>
<organism evidence="1 2">
    <name type="scientific">Phytophthora megakarya</name>
    <dbReference type="NCBI Taxonomy" id="4795"/>
    <lineage>
        <taxon>Eukaryota</taxon>
        <taxon>Sar</taxon>
        <taxon>Stramenopiles</taxon>
        <taxon>Oomycota</taxon>
        <taxon>Peronosporomycetes</taxon>
        <taxon>Peronosporales</taxon>
        <taxon>Peronosporaceae</taxon>
        <taxon>Phytophthora</taxon>
    </lineage>
</organism>
<gene>
    <name evidence="1" type="ORF">PHMEG_00014856</name>
</gene>
<accession>A0A225W2S1</accession>
<sequence>MYSVSSPGTSFDSTGKWLSSAVHGDSCVFKASVSASSRQVAGSTSGKSDNACSSDVFTRMKRIKNISPAPMESCCFRTKVISDAHPKRYQRSHNSAASLVSTASR</sequence>
<reference evidence="2" key="1">
    <citation type="submission" date="2017-03" db="EMBL/GenBank/DDBJ databases">
        <title>Phytopthora megakarya and P. palmivora, two closely related causual agents of cacao black pod achieved similar genome size and gene model numbers by different mechanisms.</title>
        <authorList>
            <person name="Ali S."/>
            <person name="Shao J."/>
            <person name="Larry D.J."/>
            <person name="Kronmiller B."/>
            <person name="Shen D."/>
            <person name="Strem M.D."/>
            <person name="Melnick R.L."/>
            <person name="Guiltinan M.J."/>
            <person name="Tyler B.M."/>
            <person name="Meinhardt L.W."/>
            <person name="Bailey B.A."/>
        </authorList>
    </citation>
    <scope>NUCLEOTIDE SEQUENCE [LARGE SCALE GENOMIC DNA]</scope>
    <source>
        <strain evidence="2">zdho120</strain>
    </source>
</reference>
<evidence type="ECO:0000313" key="2">
    <source>
        <dbReference type="Proteomes" id="UP000198211"/>
    </source>
</evidence>